<feature type="binding site" evidence="2">
    <location>
        <begin position="9"/>
        <end position="16"/>
    </location>
    <ligand>
        <name>substrate</name>
    </ligand>
</feature>
<dbReference type="InterPro" id="IPR003094">
    <property type="entry name" value="6Pfruct_kin"/>
</dbReference>
<dbReference type="SUPFAM" id="SSF53254">
    <property type="entry name" value="Phosphoglycerate mutase-like"/>
    <property type="match status" value="1"/>
</dbReference>
<dbReference type="PANTHER" id="PTHR10606:SF44">
    <property type="entry name" value="6-PHOSPHOFRUCTO 2-KINASE_FRUCTOSE 2,6-BISPHOSPHATASE LONG FORM"/>
    <property type="match status" value="1"/>
</dbReference>
<evidence type="ECO:0000313" key="4">
    <source>
        <dbReference type="Proteomes" id="UP000251431"/>
    </source>
</evidence>
<dbReference type="Pfam" id="PF00300">
    <property type="entry name" value="His_Phos_1"/>
    <property type="match status" value="1"/>
</dbReference>
<dbReference type="InterPro" id="IPR029033">
    <property type="entry name" value="His_PPase_superfam"/>
</dbReference>
<evidence type="ECO:0000313" key="3">
    <source>
        <dbReference type="EMBL" id="SPU38589.1"/>
    </source>
</evidence>
<sequence length="205" mass="23258">MEQMIYLLRHGETNYNTQGRYQGQLDSPLTERGREQVQQNARMLKSLIGDADEWTILSSPMGRAMQSTAILCETLGYDSNKVRQDPRLTEVAVGQWAGLTMAEIQQQWPALLTNTDAFNWYFRAPDGETYEAVVGRLTALLETIQPLSKVIVVSHGLTGRILRGVYASLSKEETLKLEVSQDVMFKLTNKEITRISSNFDDDFYL</sequence>
<dbReference type="GO" id="GO:0005829">
    <property type="term" value="C:cytosol"/>
    <property type="evidence" value="ECO:0007669"/>
    <property type="project" value="TreeGrafter"/>
</dbReference>
<dbReference type="GO" id="GO:0003873">
    <property type="term" value="F:6-phosphofructo-2-kinase activity"/>
    <property type="evidence" value="ECO:0007669"/>
    <property type="project" value="TreeGrafter"/>
</dbReference>
<dbReference type="Proteomes" id="UP000251431">
    <property type="component" value="Unassembled WGS sequence"/>
</dbReference>
<evidence type="ECO:0000256" key="1">
    <source>
        <dbReference type="PIRSR" id="PIRSR613078-1"/>
    </source>
</evidence>
<dbReference type="EMBL" id="UAQE01000004">
    <property type="protein sequence ID" value="SPU38589.1"/>
    <property type="molecule type" value="Genomic_DNA"/>
</dbReference>
<dbReference type="Gene3D" id="3.40.50.1240">
    <property type="entry name" value="Phosphoglycerate mutase-like"/>
    <property type="match status" value="1"/>
</dbReference>
<protein>
    <submittedName>
        <fullName evidence="3">Phosphatase PhoE</fullName>
    </submittedName>
</protein>
<dbReference type="GO" id="GO:0006003">
    <property type="term" value="P:fructose 2,6-bisphosphate metabolic process"/>
    <property type="evidence" value="ECO:0007669"/>
    <property type="project" value="InterPro"/>
</dbReference>
<dbReference type="GO" id="GO:0005524">
    <property type="term" value="F:ATP binding"/>
    <property type="evidence" value="ECO:0007669"/>
    <property type="project" value="InterPro"/>
</dbReference>
<gene>
    <name evidence="3" type="ORF">NCTC7582_04552</name>
</gene>
<dbReference type="CDD" id="cd07067">
    <property type="entry name" value="HP_PGM_like"/>
    <property type="match status" value="1"/>
</dbReference>
<dbReference type="PROSITE" id="PS00175">
    <property type="entry name" value="PG_MUTASE"/>
    <property type="match status" value="1"/>
</dbReference>
<dbReference type="InterPro" id="IPR001345">
    <property type="entry name" value="PG/BPGM_mutase_AS"/>
</dbReference>
<proteinExistence type="predicted"/>
<evidence type="ECO:0000256" key="2">
    <source>
        <dbReference type="PIRSR" id="PIRSR613078-2"/>
    </source>
</evidence>
<feature type="binding site" evidence="2">
    <location>
        <position position="63"/>
    </location>
    <ligand>
        <name>substrate</name>
    </ligand>
</feature>
<reference evidence="3 4" key="1">
    <citation type="submission" date="2018-06" db="EMBL/GenBank/DDBJ databases">
        <authorList>
            <consortium name="Pathogen Informatics"/>
            <person name="Doyle S."/>
        </authorList>
    </citation>
    <scope>NUCLEOTIDE SEQUENCE [LARGE SCALE GENOMIC DNA]</scope>
    <source>
        <strain evidence="3 4">NCTC7582</strain>
    </source>
</reference>
<feature type="active site" description="Proton donor/acceptor" evidence="1">
    <location>
        <position position="90"/>
    </location>
</feature>
<dbReference type="InterPro" id="IPR013078">
    <property type="entry name" value="His_Pase_superF_clade-1"/>
</dbReference>
<dbReference type="GO" id="GO:0004331">
    <property type="term" value="F:fructose-2,6-bisphosphate 2-phosphatase activity"/>
    <property type="evidence" value="ECO:0007669"/>
    <property type="project" value="TreeGrafter"/>
</dbReference>
<dbReference type="PANTHER" id="PTHR10606">
    <property type="entry name" value="6-PHOSPHOFRUCTO-2-KINASE/FRUCTOSE-2,6-BISPHOSPHATASE"/>
    <property type="match status" value="1"/>
</dbReference>
<dbReference type="AlphaFoldDB" id="A0A2X1A2V4"/>
<accession>A0A2X1A2V4</accession>
<name>A0A2X1A2V4_9BACI</name>
<dbReference type="RefSeq" id="WP_112118475.1">
    <property type="nucleotide sequence ID" value="NZ_DAIRMF010000001.1"/>
</dbReference>
<feature type="active site" description="Tele-phosphohistidine intermediate" evidence="1">
    <location>
        <position position="10"/>
    </location>
</feature>
<dbReference type="PIRSF" id="PIRSF000709">
    <property type="entry name" value="6PFK_2-Ptase"/>
    <property type="match status" value="1"/>
</dbReference>
<organism evidence="3 4">
    <name type="scientific">Lysinibacillus capsici</name>
    <dbReference type="NCBI Taxonomy" id="2115968"/>
    <lineage>
        <taxon>Bacteria</taxon>
        <taxon>Bacillati</taxon>
        <taxon>Bacillota</taxon>
        <taxon>Bacilli</taxon>
        <taxon>Bacillales</taxon>
        <taxon>Bacillaceae</taxon>
        <taxon>Lysinibacillus</taxon>
    </lineage>
</organism>
<dbReference type="SMART" id="SM00855">
    <property type="entry name" value="PGAM"/>
    <property type="match status" value="1"/>
</dbReference>